<organism evidence="3 4">
    <name type="scientific">Skeletonema marinoi</name>
    <dbReference type="NCBI Taxonomy" id="267567"/>
    <lineage>
        <taxon>Eukaryota</taxon>
        <taxon>Sar</taxon>
        <taxon>Stramenopiles</taxon>
        <taxon>Ochrophyta</taxon>
        <taxon>Bacillariophyta</taxon>
        <taxon>Coscinodiscophyceae</taxon>
        <taxon>Thalassiosirophycidae</taxon>
        <taxon>Thalassiosirales</taxon>
        <taxon>Skeletonemataceae</taxon>
        <taxon>Skeletonema</taxon>
        <taxon>Skeletonema marinoi-dohrnii complex</taxon>
    </lineage>
</organism>
<dbReference type="Proteomes" id="UP001224775">
    <property type="component" value="Unassembled WGS sequence"/>
</dbReference>
<feature type="compositionally biased region" description="Basic residues" evidence="1">
    <location>
        <begin position="40"/>
        <end position="56"/>
    </location>
</feature>
<comment type="caution">
    <text evidence="3">The sequence shown here is derived from an EMBL/GenBank/DDBJ whole genome shotgun (WGS) entry which is preliminary data.</text>
</comment>
<protein>
    <submittedName>
        <fullName evidence="3">Uncharacterized protein</fullName>
    </submittedName>
</protein>
<evidence type="ECO:0000313" key="4">
    <source>
        <dbReference type="Proteomes" id="UP001224775"/>
    </source>
</evidence>
<dbReference type="EMBL" id="JATAAI010000018">
    <property type="protein sequence ID" value="KAK1739227.1"/>
    <property type="molecule type" value="Genomic_DNA"/>
</dbReference>
<keyword evidence="2" id="KW-0472">Membrane</keyword>
<dbReference type="AlphaFoldDB" id="A0AAD9D9N3"/>
<reference evidence="3" key="1">
    <citation type="submission" date="2023-06" db="EMBL/GenBank/DDBJ databases">
        <title>Survivors Of The Sea: Transcriptome response of Skeletonema marinoi to long-term dormancy.</title>
        <authorList>
            <person name="Pinder M.I.M."/>
            <person name="Kourtchenko O."/>
            <person name="Robertson E.K."/>
            <person name="Larsson T."/>
            <person name="Maumus F."/>
            <person name="Osuna-Cruz C.M."/>
            <person name="Vancaester E."/>
            <person name="Stenow R."/>
            <person name="Vandepoele K."/>
            <person name="Ploug H."/>
            <person name="Bruchert V."/>
            <person name="Godhe A."/>
            <person name="Topel M."/>
        </authorList>
    </citation>
    <scope>NUCLEOTIDE SEQUENCE</scope>
    <source>
        <strain evidence="3">R05AC</strain>
    </source>
</reference>
<accession>A0AAD9D9N3</accession>
<name>A0AAD9D9N3_9STRA</name>
<feature type="region of interest" description="Disordered" evidence="1">
    <location>
        <begin position="29"/>
        <end position="95"/>
    </location>
</feature>
<gene>
    <name evidence="3" type="ORF">QTG54_009770</name>
</gene>
<evidence type="ECO:0000256" key="1">
    <source>
        <dbReference type="SAM" id="MobiDB-lite"/>
    </source>
</evidence>
<keyword evidence="4" id="KW-1185">Reference proteome</keyword>
<keyword evidence="2" id="KW-1133">Transmembrane helix</keyword>
<evidence type="ECO:0000256" key="2">
    <source>
        <dbReference type="SAM" id="Phobius"/>
    </source>
</evidence>
<sequence length="153" mass="15791">MDQASDARIKSDEAAARRVANSGGVGAFAVAQAAPGGRRQGPRVRRSASARRRARQRAGLEADDGGGGDDGGAADPNAASGTSGGGQQSEMEMVNPDSLIAADVEMDTYGMDVEEDYETLGFWQLDKADKFICGGICILVVALIVILGVGMSR</sequence>
<proteinExistence type="predicted"/>
<evidence type="ECO:0000313" key="3">
    <source>
        <dbReference type="EMBL" id="KAK1739227.1"/>
    </source>
</evidence>
<keyword evidence="2" id="KW-0812">Transmembrane</keyword>
<feature type="transmembrane region" description="Helical" evidence="2">
    <location>
        <begin position="131"/>
        <end position="151"/>
    </location>
</feature>